<accession>A0ABU1FTT2</accession>
<gene>
    <name evidence="2" type="ORF">RH857_06340</name>
</gene>
<evidence type="ECO:0000313" key="3">
    <source>
        <dbReference type="Proteomes" id="UP001260872"/>
    </source>
</evidence>
<proteinExistence type="inferred from homology"/>
<dbReference type="PANTHER" id="PTHR42928:SF5">
    <property type="entry name" value="BLR1237 PROTEIN"/>
    <property type="match status" value="1"/>
</dbReference>
<dbReference type="PANTHER" id="PTHR42928">
    <property type="entry name" value="TRICARBOXYLATE-BINDING PROTEIN"/>
    <property type="match status" value="1"/>
</dbReference>
<keyword evidence="3" id="KW-1185">Reference proteome</keyword>
<dbReference type="PIRSF" id="PIRSF017082">
    <property type="entry name" value="YflP"/>
    <property type="match status" value="1"/>
</dbReference>
<dbReference type="Gene3D" id="3.40.190.10">
    <property type="entry name" value="Periplasmic binding protein-like II"/>
    <property type="match status" value="1"/>
</dbReference>
<dbReference type="CDD" id="cd07012">
    <property type="entry name" value="PBP2_Bug_TTT"/>
    <property type="match status" value="1"/>
</dbReference>
<dbReference type="InterPro" id="IPR042100">
    <property type="entry name" value="Bug_dom1"/>
</dbReference>
<dbReference type="InterPro" id="IPR005064">
    <property type="entry name" value="BUG"/>
</dbReference>
<comment type="caution">
    <text evidence="2">The sequence shown here is derived from an EMBL/GenBank/DDBJ whole genome shotgun (WGS) entry which is preliminary data.</text>
</comment>
<dbReference type="EMBL" id="JAVKGT010000013">
    <property type="protein sequence ID" value="MDR5711752.1"/>
    <property type="molecule type" value="Genomic_DNA"/>
</dbReference>
<comment type="similarity">
    <text evidence="1">Belongs to the UPF0065 (bug) family.</text>
</comment>
<sequence>MLGMSDLRRPLAGIAAGAMVLGLSACGGVTTGSTSNDNDDFPTEPIRMTVGYNAGGPADLIARAVAEGSQDAFGVAMPVENQPGANGALAVKEVAGRAADGYELTLLNASLMTISPMAVPENEAVSWDEVDVVMSLVQNDYVLIAHADSEIETLEDMIDFDGTITYGTTGVGTGSQLAQLALFGEAGIEGNEIPYDSGPPALTAVMGGQVEVGTVHIGDAMPQIEAGTVKPILIFSDERNEHLPDTPTALESGYDIPVTQYSAIALPAGADDAVISGLQEGIEEILATDEWQSFIDSNYLVRAEIPGDEVKQQWQELHETYAAFAEEHEIDLGGD</sequence>
<dbReference type="Pfam" id="PF03401">
    <property type="entry name" value="TctC"/>
    <property type="match status" value="1"/>
</dbReference>
<reference evidence="3" key="1">
    <citation type="submission" date="2023-07" db="EMBL/GenBank/DDBJ databases">
        <title>Description of three actinobacteria isolated from air of manufacturing shop in a pharmaceutical factory.</title>
        <authorList>
            <person name="Zhang D.-F."/>
        </authorList>
    </citation>
    <scope>NUCLEOTIDE SEQUENCE [LARGE SCALE GENOMIC DNA]</scope>
    <source>
        <strain evidence="3">CCTCC AB 207010</strain>
    </source>
</reference>
<organism evidence="2 3">
    <name type="scientific">Nesterenkonia flava</name>
    <dbReference type="NCBI Taxonomy" id="469799"/>
    <lineage>
        <taxon>Bacteria</taxon>
        <taxon>Bacillati</taxon>
        <taxon>Actinomycetota</taxon>
        <taxon>Actinomycetes</taxon>
        <taxon>Micrococcales</taxon>
        <taxon>Micrococcaceae</taxon>
        <taxon>Nesterenkonia</taxon>
    </lineage>
</organism>
<dbReference type="RefSeq" id="WP_310537132.1">
    <property type="nucleotide sequence ID" value="NZ_BAAAOC010000090.1"/>
</dbReference>
<dbReference type="SUPFAM" id="SSF53850">
    <property type="entry name" value="Periplasmic binding protein-like II"/>
    <property type="match status" value="1"/>
</dbReference>
<dbReference type="Gene3D" id="3.40.190.150">
    <property type="entry name" value="Bordetella uptake gene, domain 1"/>
    <property type="match status" value="1"/>
</dbReference>
<dbReference type="Proteomes" id="UP001260872">
    <property type="component" value="Unassembled WGS sequence"/>
</dbReference>
<name>A0ABU1FTT2_9MICC</name>
<protein>
    <submittedName>
        <fullName evidence="2">Tripartite tricarboxylate transporter substrate binding protein</fullName>
    </submittedName>
</protein>
<evidence type="ECO:0000256" key="1">
    <source>
        <dbReference type="ARBA" id="ARBA00006987"/>
    </source>
</evidence>
<evidence type="ECO:0000313" key="2">
    <source>
        <dbReference type="EMBL" id="MDR5711752.1"/>
    </source>
</evidence>